<reference evidence="3" key="1">
    <citation type="journal article" date="2015" name="PeerJ">
        <title>First genomic representation of candidate bacterial phylum KSB3 points to enhanced environmental sensing as a trigger of wastewater bulking.</title>
        <authorList>
            <person name="Sekiguchi Y."/>
            <person name="Ohashi A."/>
            <person name="Parks D.H."/>
            <person name="Yamauchi T."/>
            <person name="Tyson G.W."/>
            <person name="Hugenholtz P."/>
        </authorList>
    </citation>
    <scope>NUCLEOTIDE SEQUENCE [LARGE SCALE GENOMIC DNA]</scope>
</reference>
<name>A0A081BP46_9BACT</name>
<evidence type="ECO:0000313" key="4">
    <source>
        <dbReference type="Proteomes" id="UP000030700"/>
    </source>
</evidence>
<dbReference type="InterPro" id="IPR045438">
    <property type="entry name" value="EAD9"/>
</dbReference>
<dbReference type="Pfam" id="PF19962">
    <property type="entry name" value="EAD9"/>
    <property type="match status" value="1"/>
</dbReference>
<evidence type="ECO:0000259" key="2">
    <source>
        <dbReference type="Pfam" id="PF19962"/>
    </source>
</evidence>
<proteinExistence type="predicted"/>
<feature type="domain" description="Effector-associated" evidence="2">
    <location>
        <begin position="48"/>
        <end position="91"/>
    </location>
</feature>
<feature type="compositionally biased region" description="Basic and acidic residues" evidence="1">
    <location>
        <begin position="18"/>
        <end position="31"/>
    </location>
</feature>
<evidence type="ECO:0000313" key="3">
    <source>
        <dbReference type="EMBL" id="GAK52162.1"/>
    </source>
</evidence>
<dbReference type="AlphaFoldDB" id="A0A081BP46"/>
<dbReference type="STRING" id="1499966.U14_03413"/>
<dbReference type="Proteomes" id="UP000030700">
    <property type="component" value="Unassembled WGS sequence"/>
</dbReference>
<organism evidence="3">
    <name type="scientific">Candidatus Moduliflexus flocculans</name>
    <dbReference type="NCBI Taxonomy" id="1499966"/>
    <lineage>
        <taxon>Bacteria</taxon>
        <taxon>Candidatus Moduliflexota</taxon>
        <taxon>Candidatus Moduliflexia</taxon>
        <taxon>Candidatus Moduliflexales</taxon>
        <taxon>Candidatus Moduliflexaceae</taxon>
    </lineage>
</organism>
<evidence type="ECO:0000256" key="1">
    <source>
        <dbReference type="SAM" id="MobiDB-lite"/>
    </source>
</evidence>
<gene>
    <name evidence="3" type="ORF">U14_03413</name>
</gene>
<accession>A0A081BP46</accession>
<feature type="region of interest" description="Disordered" evidence="1">
    <location>
        <begin position="1"/>
        <end position="49"/>
    </location>
</feature>
<keyword evidence="4" id="KW-1185">Reference proteome</keyword>
<protein>
    <recommendedName>
        <fullName evidence="2">Effector-associated domain-containing protein</fullName>
    </recommendedName>
</protein>
<sequence>MRRDFSGMAGAHAGINRHLRDCGRHTAEDRASPPSAMRSANGSNKKSVRYQKQYEAVSQQKMNELNAMNQVALQNQLDDLERKMQEIEQQLAVL</sequence>
<dbReference type="EMBL" id="DF820458">
    <property type="protein sequence ID" value="GAK52162.1"/>
    <property type="molecule type" value="Genomic_DNA"/>
</dbReference>
<dbReference type="HOGENOM" id="CLU_2380363_0_0_0"/>